<sequence length="147" mass="16849">MMFASTQSQSPNDEWRRQLNRFVKENQQELAALSWGLWLENGDGKGTIGIDLQPTPHFVYCPKEAIEQFNTTVENRLQEILGIVKHHKPEVEVLMLAIAKDQVKLIYFEPEPAPPSCYERVGKDVDTVLEHLEQVLSKQFNAEQSAQ</sequence>
<reference evidence="2 3" key="1">
    <citation type="submission" date="2018-06" db="EMBL/GenBank/DDBJ databases">
        <title>Comparative genomics of Brasilonema spp. strains.</title>
        <authorList>
            <person name="Alvarenga D.O."/>
            <person name="Fiore M.F."/>
            <person name="Varani A.M."/>
        </authorList>
    </citation>
    <scope>NUCLEOTIDE SEQUENCE [LARGE SCALE GENOMIC DNA]</scope>
    <source>
        <strain evidence="2 3">UFV-OR1</strain>
    </source>
</reference>
<evidence type="ECO:0000313" key="3">
    <source>
        <dbReference type="Proteomes" id="UP000762253"/>
    </source>
</evidence>
<accession>A0ABX1MAI2</accession>
<feature type="domain" description="Chaperone protein CcmS" evidence="1">
    <location>
        <begin position="2"/>
        <end position="139"/>
    </location>
</feature>
<organism evidence="2 3">
    <name type="scientific">Brasilonema octagenarum UFV-OR1</name>
    <dbReference type="NCBI Taxonomy" id="417115"/>
    <lineage>
        <taxon>Bacteria</taxon>
        <taxon>Bacillati</taxon>
        <taxon>Cyanobacteriota</taxon>
        <taxon>Cyanophyceae</taxon>
        <taxon>Nostocales</taxon>
        <taxon>Scytonemataceae</taxon>
        <taxon>Brasilonema</taxon>
        <taxon>Octagenarum group</taxon>
    </lineage>
</organism>
<gene>
    <name evidence="2" type="ORF">DP115_15215</name>
</gene>
<comment type="caution">
    <text evidence="2">The sequence shown here is derived from an EMBL/GenBank/DDBJ whole genome shotgun (WGS) entry which is preliminary data.</text>
</comment>
<keyword evidence="3" id="KW-1185">Reference proteome</keyword>
<proteinExistence type="predicted"/>
<dbReference type="InterPro" id="IPR058587">
    <property type="entry name" value="CcmS"/>
</dbReference>
<dbReference type="EMBL" id="QMEC01000053">
    <property type="protein sequence ID" value="NMF64046.1"/>
    <property type="molecule type" value="Genomic_DNA"/>
</dbReference>
<evidence type="ECO:0000259" key="1">
    <source>
        <dbReference type="Pfam" id="PF26619"/>
    </source>
</evidence>
<dbReference type="Proteomes" id="UP000762253">
    <property type="component" value="Unassembled WGS sequence"/>
</dbReference>
<name>A0ABX1MAI2_9CYAN</name>
<dbReference type="Pfam" id="PF26619">
    <property type="entry name" value="CcmS"/>
    <property type="match status" value="1"/>
</dbReference>
<protein>
    <recommendedName>
        <fullName evidence="1">Chaperone protein CcmS domain-containing protein</fullName>
    </recommendedName>
</protein>
<evidence type="ECO:0000313" key="2">
    <source>
        <dbReference type="EMBL" id="NMF64046.1"/>
    </source>
</evidence>
<dbReference type="RefSeq" id="WP_169265631.1">
    <property type="nucleotide sequence ID" value="NZ_QMEC01000053.1"/>
</dbReference>